<dbReference type="Gene3D" id="3.40.50.2300">
    <property type="match status" value="2"/>
</dbReference>
<dbReference type="SUPFAM" id="SSF47413">
    <property type="entry name" value="lambda repressor-like DNA-binding domains"/>
    <property type="match status" value="1"/>
</dbReference>
<accession>A0A4P6JLD0</accession>
<dbReference type="Pfam" id="PF13377">
    <property type="entry name" value="Peripla_BP_3"/>
    <property type="match status" value="1"/>
</dbReference>
<keyword evidence="6" id="KW-1185">Reference proteome</keyword>
<dbReference type="Proteomes" id="UP000290365">
    <property type="component" value="Chromosome"/>
</dbReference>
<dbReference type="CDD" id="cd06267">
    <property type="entry name" value="PBP1_LacI_sugar_binding-like"/>
    <property type="match status" value="1"/>
</dbReference>
<name>A0A4P6JLD0_KTERU</name>
<evidence type="ECO:0000313" key="6">
    <source>
        <dbReference type="Proteomes" id="UP000290365"/>
    </source>
</evidence>
<dbReference type="InterPro" id="IPR046335">
    <property type="entry name" value="LacI/GalR-like_sensor"/>
</dbReference>
<evidence type="ECO:0000259" key="4">
    <source>
        <dbReference type="PROSITE" id="PS50932"/>
    </source>
</evidence>
<evidence type="ECO:0000256" key="3">
    <source>
        <dbReference type="ARBA" id="ARBA00023163"/>
    </source>
</evidence>
<dbReference type="SMART" id="SM00354">
    <property type="entry name" value="HTH_LACI"/>
    <property type="match status" value="1"/>
</dbReference>
<evidence type="ECO:0000313" key="5">
    <source>
        <dbReference type="EMBL" id="QBD75995.1"/>
    </source>
</evidence>
<evidence type="ECO:0000256" key="1">
    <source>
        <dbReference type="ARBA" id="ARBA00023015"/>
    </source>
</evidence>
<dbReference type="EMBL" id="CP035758">
    <property type="protein sequence ID" value="QBD75995.1"/>
    <property type="molecule type" value="Genomic_DNA"/>
</dbReference>
<dbReference type="InterPro" id="IPR010982">
    <property type="entry name" value="Lambda_DNA-bd_dom_sf"/>
</dbReference>
<keyword evidence="1" id="KW-0805">Transcription regulation</keyword>
<dbReference type="GO" id="GO:0000976">
    <property type="term" value="F:transcription cis-regulatory region binding"/>
    <property type="evidence" value="ECO:0007669"/>
    <property type="project" value="TreeGrafter"/>
</dbReference>
<protein>
    <submittedName>
        <fullName evidence="5">LacI family transcriptional regulator</fullName>
    </submittedName>
</protein>
<dbReference type="OrthoDB" id="37081at2"/>
<dbReference type="AlphaFoldDB" id="A0A4P6JLD0"/>
<keyword evidence="3" id="KW-0804">Transcription</keyword>
<dbReference type="RefSeq" id="WP_129886591.1">
    <property type="nucleotide sequence ID" value="NZ_CP035758.1"/>
</dbReference>
<dbReference type="SUPFAM" id="SSF53822">
    <property type="entry name" value="Periplasmic binding protein-like I"/>
    <property type="match status" value="1"/>
</dbReference>
<dbReference type="CDD" id="cd01392">
    <property type="entry name" value="HTH_LacI"/>
    <property type="match status" value="1"/>
</dbReference>
<gene>
    <name evidence="5" type="ORF">EPA93_08240</name>
</gene>
<dbReference type="InterPro" id="IPR028082">
    <property type="entry name" value="Peripla_BP_I"/>
</dbReference>
<dbReference type="KEGG" id="kbs:EPA93_08240"/>
<dbReference type="Gene3D" id="1.10.260.40">
    <property type="entry name" value="lambda repressor-like DNA-binding domains"/>
    <property type="match status" value="1"/>
</dbReference>
<dbReference type="InterPro" id="IPR000843">
    <property type="entry name" value="HTH_LacI"/>
</dbReference>
<dbReference type="PROSITE" id="PS50932">
    <property type="entry name" value="HTH_LACI_2"/>
    <property type="match status" value="1"/>
</dbReference>
<feature type="domain" description="HTH lacI-type" evidence="4">
    <location>
        <begin position="7"/>
        <end position="64"/>
    </location>
</feature>
<dbReference type="PANTHER" id="PTHR30146">
    <property type="entry name" value="LACI-RELATED TRANSCRIPTIONAL REPRESSOR"/>
    <property type="match status" value="1"/>
</dbReference>
<sequence length="343" mass="37640">MDLRSPVTLADIAEAAHVSVGTVSRVLNGRKGSIKISQATISRVMEAAQRLGYQPNPFATALRTQRTGVLGAILRDMGDPFLSKLARALQQAAHEQGFELLLGHADYDAQTAQRQLTLMLNRWFDGLLLLGNLPDDATLLMMVQQSRTPCVAVASGAKTTVPLVALDEERGALLGLEYLFHLGHRRLAFVGTIEHAGVSERLATFRHFVKDRGLEWHEGYEQCCAARTPGDATERLRQLLARPRPPTAIFCASDALALRAMSVAWQLGFHLPAQLSILGFDDIEQAAESVPPLTTIRQPVSLMAQEAVSMLRDLIDGSANERQEYRRIVKPELIVRASCSSML</sequence>
<reference evidence="5 6" key="1">
    <citation type="submission" date="2019-01" db="EMBL/GenBank/DDBJ databases">
        <title>Ktedonosporobacter rubrisoli SCAWS-G2.</title>
        <authorList>
            <person name="Huang Y."/>
            <person name="Yan B."/>
        </authorList>
    </citation>
    <scope>NUCLEOTIDE SEQUENCE [LARGE SCALE GENOMIC DNA]</scope>
    <source>
        <strain evidence="5 6">SCAWS-G2</strain>
    </source>
</reference>
<dbReference type="PROSITE" id="PS00356">
    <property type="entry name" value="HTH_LACI_1"/>
    <property type="match status" value="1"/>
</dbReference>
<evidence type="ECO:0000256" key="2">
    <source>
        <dbReference type="ARBA" id="ARBA00023125"/>
    </source>
</evidence>
<proteinExistence type="predicted"/>
<keyword evidence="2" id="KW-0238">DNA-binding</keyword>
<dbReference type="Pfam" id="PF00356">
    <property type="entry name" value="LacI"/>
    <property type="match status" value="1"/>
</dbReference>
<dbReference type="GO" id="GO:0003700">
    <property type="term" value="F:DNA-binding transcription factor activity"/>
    <property type="evidence" value="ECO:0007669"/>
    <property type="project" value="TreeGrafter"/>
</dbReference>
<dbReference type="PANTHER" id="PTHR30146:SF109">
    <property type="entry name" value="HTH-TYPE TRANSCRIPTIONAL REGULATOR GALS"/>
    <property type="match status" value="1"/>
</dbReference>
<organism evidence="5 6">
    <name type="scientific">Ktedonosporobacter rubrisoli</name>
    <dbReference type="NCBI Taxonomy" id="2509675"/>
    <lineage>
        <taxon>Bacteria</taxon>
        <taxon>Bacillati</taxon>
        <taxon>Chloroflexota</taxon>
        <taxon>Ktedonobacteria</taxon>
        <taxon>Ktedonobacterales</taxon>
        <taxon>Ktedonosporobacteraceae</taxon>
        <taxon>Ktedonosporobacter</taxon>
    </lineage>
</organism>